<dbReference type="InterPro" id="IPR029045">
    <property type="entry name" value="ClpP/crotonase-like_dom_sf"/>
</dbReference>
<reference evidence="4" key="1">
    <citation type="submission" date="2017-09" db="EMBL/GenBank/DDBJ databases">
        <title>The Reconstruction of 2,631 Draft Metagenome-Assembled Genomes from the Global Oceans.</title>
        <authorList>
            <person name="Tully B.J."/>
            <person name="Graham E.D."/>
            <person name="Heidelberg J.F."/>
        </authorList>
    </citation>
    <scope>NUCLEOTIDE SEQUENCE [LARGE SCALE GENOMIC DNA]</scope>
</reference>
<dbReference type="PANTHER" id="PTHR43459">
    <property type="entry name" value="ENOYL-COA HYDRATASE"/>
    <property type="match status" value="1"/>
</dbReference>
<protein>
    <submittedName>
        <fullName evidence="3">Enoyl-CoA hydratase</fullName>
    </submittedName>
</protein>
<dbReference type="PROSITE" id="PS00166">
    <property type="entry name" value="ENOYL_COA_HYDRATASE"/>
    <property type="match status" value="1"/>
</dbReference>
<evidence type="ECO:0000313" key="4">
    <source>
        <dbReference type="Proteomes" id="UP000226525"/>
    </source>
</evidence>
<dbReference type="GO" id="GO:0003824">
    <property type="term" value="F:catalytic activity"/>
    <property type="evidence" value="ECO:0007669"/>
    <property type="project" value="InterPro"/>
</dbReference>
<gene>
    <name evidence="3" type="ORF">CMN54_01075</name>
</gene>
<dbReference type="PANTHER" id="PTHR43459:SF1">
    <property type="entry name" value="EG:BACN32G11.4 PROTEIN"/>
    <property type="match status" value="1"/>
</dbReference>
<dbReference type="Proteomes" id="UP000226525">
    <property type="component" value="Unassembled WGS sequence"/>
</dbReference>
<dbReference type="InterPro" id="IPR018376">
    <property type="entry name" value="Enoyl-CoA_hyd/isom_CS"/>
</dbReference>
<dbReference type="AlphaFoldDB" id="A0A2D6YFW2"/>
<accession>A0A2D6YFW2</accession>
<evidence type="ECO:0000256" key="1">
    <source>
        <dbReference type="ARBA" id="ARBA00005254"/>
    </source>
</evidence>
<comment type="similarity">
    <text evidence="1 2">Belongs to the enoyl-CoA hydratase/isomerase family.</text>
</comment>
<dbReference type="SUPFAM" id="SSF52096">
    <property type="entry name" value="ClpP/crotonase"/>
    <property type="match status" value="1"/>
</dbReference>
<sequence length="216" mass="24179">MGVPVSTPTTNPSRCWPSPGRDLKWSSSHLQDPITAFHELTTRVHLCIAEIQRFLELILAIINGTATGGGFSLALNCDFRTMTKTARLKQALTSHRLCLDVGGTCFLQRLVGLERALEIVALNVWISEKQALNWELVNRVGPPEKLAAETPSWASRLAERSNHAFTTVKQLPNESWNTQIKTQLEHERQGLVRTVKHFDGQEGLSAFLQKRSPRFA</sequence>
<organism evidence="3 4">
    <name type="scientific">SAR324 cluster bacterium</name>
    <dbReference type="NCBI Taxonomy" id="2024889"/>
    <lineage>
        <taxon>Bacteria</taxon>
        <taxon>Deltaproteobacteria</taxon>
        <taxon>SAR324 cluster</taxon>
    </lineage>
</organism>
<dbReference type="CDD" id="cd06558">
    <property type="entry name" value="crotonase-like"/>
    <property type="match status" value="1"/>
</dbReference>
<proteinExistence type="inferred from homology"/>
<evidence type="ECO:0000313" key="3">
    <source>
        <dbReference type="EMBL" id="MAH62043.1"/>
    </source>
</evidence>
<dbReference type="Gene3D" id="3.90.226.10">
    <property type="entry name" value="2-enoyl-CoA Hydratase, Chain A, domain 1"/>
    <property type="match status" value="1"/>
</dbReference>
<name>A0A2D6YFW2_9DELT</name>
<dbReference type="Gene3D" id="1.10.12.10">
    <property type="entry name" value="Lyase 2-enoyl-coa Hydratase, Chain A, domain 2"/>
    <property type="match status" value="1"/>
</dbReference>
<dbReference type="Pfam" id="PF00378">
    <property type="entry name" value="ECH_1"/>
    <property type="match status" value="1"/>
</dbReference>
<evidence type="ECO:0000256" key="2">
    <source>
        <dbReference type="RuleBase" id="RU003707"/>
    </source>
</evidence>
<comment type="caution">
    <text evidence="3">The sequence shown here is derived from an EMBL/GenBank/DDBJ whole genome shotgun (WGS) entry which is preliminary data.</text>
</comment>
<dbReference type="InterPro" id="IPR001753">
    <property type="entry name" value="Enoyl-CoA_hydra/iso"/>
</dbReference>
<dbReference type="EMBL" id="NZEX01000011">
    <property type="protein sequence ID" value="MAH62043.1"/>
    <property type="molecule type" value="Genomic_DNA"/>
</dbReference>
<dbReference type="InterPro" id="IPR014748">
    <property type="entry name" value="Enoyl-CoA_hydra_C"/>
</dbReference>